<proteinExistence type="predicted"/>
<sequence>MPSEAGPPDGKGTKTAKEKVERLVGVVRAAKDSIGFLRPVMLGKAFSLQTTKPAGFVNNCHLVHVFYLLRFPAAPVVDPVAELMQPTGRPKLDHQFMKNA</sequence>
<dbReference type="EMBL" id="JANPWB010000013">
    <property type="protein sequence ID" value="KAJ1104735.1"/>
    <property type="molecule type" value="Genomic_DNA"/>
</dbReference>
<accession>A0AAV7MWJ6</accession>
<name>A0AAV7MWJ6_PLEWA</name>
<gene>
    <name evidence="1" type="ORF">NDU88_002144</name>
</gene>
<keyword evidence="2" id="KW-1185">Reference proteome</keyword>
<reference evidence="1" key="1">
    <citation type="journal article" date="2022" name="bioRxiv">
        <title>Sequencing and chromosome-scale assembly of the giantPleurodeles waltlgenome.</title>
        <authorList>
            <person name="Brown T."/>
            <person name="Elewa A."/>
            <person name="Iarovenko S."/>
            <person name="Subramanian E."/>
            <person name="Araus A.J."/>
            <person name="Petzold A."/>
            <person name="Susuki M."/>
            <person name="Suzuki K.-i.T."/>
            <person name="Hayashi T."/>
            <person name="Toyoda A."/>
            <person name="Oliveira C."/>
            <person name="Osipova E."/>
            <person name="Leigh N.D."/>
            <person name="Simon A."/>
            <person name="Yun M.H."/>
        </authorList>
    </citation>
    <scope>NUCLEOTIDE SEQUENCE</scope>
    <source>
        <strain evidence="1">20211129_DDA</strain>
        <tissue evidence="1">Liver</tissue>
    </source>
</reference>
<evidence type="ECO:0000313" key="1">
    <source>
        <dbReference type="EMBL" id="KAJ1104735.1"/>
    </source>
</evidence>
<dbReference type="Proteomes" id="UP001066276">
    <property type="component" value="Chromosome 9"/>
</dbReference>
<comment type="caution">
    <text evidence="1">The sequence shown here is derived from an EMBL/GenBank/DDBJ whole genome shotgun (WGS) entry which is preliminary data.</text>
</comment>
<organism evidence="1 2">
    <name type="scientific">Pleurodeles waltl</name>
    <name type="common">Iberian ribbed newt</name>
    <dbReference type="NCBI Taxonomy" id="8319"/>
    <lineage>
        <taxon>Eukaryota</taxon>
        <taxon>Metazoa</taxon>
        <taxon>Chordata</taxon>
        <taxon>Craniata</taxon>
        <taxon>Vertebrata</taxon>
        <taxon>Euteleostomi</taxon>
        <taxon>Amphibia</taxon>
        <taxon>Batrachia</taxon>
        <taxon>Caudata</taxon>
        <taxon>Salamandroidea</taxon>
        <taxon>Salamandridae</taxon>
        <taxon>Pleurodelinae</taxon>
        <taxon>Pleurodeles</taxon>
    </lineage>
</organism>
<protein>
    <submittedName>
        <fullName evidence="1">Uncharacterized protein</fullName>
    </submittedName>
</protein>
<evidence type="ECO:0000313" key="2">
    <source>
        <dbReference type="Proteomes" id="UP001066276"/>
    </source>
</evidence>
<dbReference type="AlphaFoldDB" id="A0AAV7MWJ6"/>